<feature type="compositionally biased region" description="Basic residues" evidence="1">
    <location>
        <begin position="1094"/>
        <end position="1103"/>
    </location>
</feature>
<accession>A0ABP0EKL6</accession>
<feature type="compositionally biased region" description="Polar residues" evidence="1">
    <location>
        <begin position="816"/>
        <end position="840"/>
    </location>
</feature>
<organism evidence="3 4">
    <name type="scientific">[Candida] anglica</name>
    <dbReference type="NCBI Taxonomy" id="148631"/>
    <lineage>
        <taxon>Eukaryota</taxon>
        <taxon>Fungi</taxon>
        <taxon>Dikarya</taxon>
        <taxon>Ascomycota</taxon>
        <taxon>Saccharomycotina</taxon>
        <taxon>Pichiomycetes</taxon>
        <taxon>Debaryomycetaceae</taxon>
        <taxon>Kurtzmaniella</taxon>
    </lineage>
</organism>
<feature type="compositionally biased region" description="Polar residues" evidence="1">
    <location>
        <begin position="725"/>
        <end position="738"/>
    </location>
</feature>
<sequence length="1115" mass="120096">MMHQPQPQTQLEQASQQLQIQQQNPSSLNQKSLVLSNASAVQNSQNFYQQSNFQSIVQPRKFLHLTIGSKTLLQVCDDLIARYAKLYPDDDPLEVEKLQNGDCCDLDPDYIVDQVFQSGDIVQVIVNNDFEEMHSTFLDPPSTSASRIAKPLTTPSASRLMSEQSQSTPIVPPAPVLSSKKRSSNFFDTFDANIPKKTRRSIWSTSTRALPRLTADTSVGSSSLPVLDIKKKRASRQVRSVQSSPNHLDMDESNISLPPPEETSFQNEASHIIPQKKVLPDQANVIAQEIQPTQRVTSGMLSVPVHVQLEKEQLMHDLNPQGSTPTVITAHDLSLSDSSDEISEDDAAFMPHIDEDELSTSPAKSSPTKKKSSKVVVSHPAPSAASIVTAAQSSVATSNGDGHAHGDDVDTLTKEEIMGLFKNGMRIPAKMRSRLSKSENVETTSKSANTSRSKSLKNLEITMNDEGTILTTGRTEGEIEAQRKTRAAAQKAATKFSETKSRRRRGDGSGVNTPSQKSRQNSVAGLSQSSQLHSDNTQMAETDHSILPTDTEMQDTSATLPKKRSAKSTPKTTPATARRIRSSTKIPVVPETTKEATSGSESVAKVDTPAMKVSTPIMKTPVISTPSISHDVVMEASPSKSSKKPKSIPAGLGITESQVPPSQEVANNVAEQNVEEDDTNQRVDPSTGSVSAYDSITKKSKLSRIFDKMKSFDSRLNSAAGLIDESNTPSPTQKQSVDSQEKENVVVQAQSNGNGPSNGEQKVLSVLERARQELKNKKQKNGGSPGSLADDMSSTSSGSNSGTSNTSVSSTDKKNNISTSTPLKDNASINKATSVSSTPKQKAEQDRIKKRAEQLRLAKQNLERARRTSAEKISVPAEKQVSDKTPIKDIPVPTASPVVMLAATSAPSSQQSKRKYEDNSSSSSGESSSSESEDDSDDGIIKKKQPRVVAVPSAAPKKSPAPSKLPSRNVSTASKPPVKTPSTTSKPKVPVNDTKVPEKTPTSAKKTAISKTEAKKPAVTKIPTLTSLSDLALRGLPDVKDASPSSSQQQQQTKAIALTSSSEDDSSDSDSDSSSDSGSESDEEKSKFINIKKLDKKKPKKRGGFFDLMKDAKNI</sequence>
<feature type="compositionally biased region" description="Low complexity" evidence="1">
    <location>
        <begin position="948"/>
        <end position="964"/>
    </location>
</feature>
<dbReference type="PANTHER" id="PTHR28196">
    <property type="entry name" value="NUCLEOLAR PROTEIN NET1-RELATED"/>
    <property type="match status" value="1"/>
</dbReference>
<feature type="compositionally biased region" description="Polar residues" evidence="1">
    <location>
        <begin position="682"/>
        <end position="691"/>
    </location>
</feature>
<feature type="region of interest" description="Disordered" evidence="1">
    <location>
        <begin position="355"/>
        <end position="378"/>
    </location>
</feature>
<feature type="region of interest" description="Disordered" evidence="1">
    <location>
        <begin position="1"/>
        <end position="22"/>
    </location>
</feature>
<feature type="compositionally biased region" description="Acidic residues" evidence="1">
    <location>
        <begin position="1062"/>
        <end position="1083"/>
    </location>
</feature>
<gene>
    <name evidence="3" type="ORF">CAAN4_F15434</name>
</gene>
<name>A0ABP0EKL6_9ASCO</name>
<feature type="compositionally biased region" description="Polar residues" evidence="1">
    <location>
        <begin position="747"/>
        <end position="760"/>
    </location>
</feature>
<dbReference type="InterPro" id="IPR018844">
    <property type="entry name" value="Dnt1-like_N"/>
</dbReference>
<feature type="region of interest" description="Disordered" evidence="1">
    <location>
        <begin position="720"/>
        <end position="1115"/>
    </location>
</feature>
<feature type="compositionally biased region" description="Low complexity" evidence="1">
    <location>
        <begin position="793"/>
        <end position="810"/>
    </location>
</feature>
<dbReference type="InterPro" id="IPR043185">
    <property type="entry name" value="Net1/Tof2"/>
</dbReference>
<feature type="compositionally biased region" description="Low complexity" evidence="1">
    <location>
        <begin position="567"/>
        <end position="577"/>
    </location>
</feature>
<feature type="compositionally biased region" description="Low complexity" evidence="1">
    <location>
        <begin position="971"/>
        <end position="991"/>
    </location>
</feature>
<feature type="compositionally biased region" description="Polar residues" evidence="1">
    <location>
        <begin position="510"/>
        <end position="540"/>
    </location>
</feature>
<protein>
    <recommendedName>
        <fullName evidence="2">Nucleolar protein Dnt1-like N-terminal domain-containing protein</fullName>
    </recommendedName>
</protein>
<feature type="region of interest" description="Disordered" evidence="1">
    <location>
        <begin position="423"/>
        <end position="603"/>
    </location>
</feature>
<dbReference type="Proteomes" id="UP001497600">
    <property type="component" value="Chromosome F"/>
</dbReference>
<dbReference type="Pfam" id="PF10407">
    <property type="entry name" value="Cytokin_check_N"/>
    <property type="match status" value="1"/>
</dbReference>
<feature type="compositionally biased region" description="Low complexity" evidence="1">
    <location>
        <begin position="919"/>
        <end position="930"/>
    </location>
</feature>
<feature type="region of interest" description="Disordered" evidence="1">
    <location>
        <begin position="633"/>
        <end position="691"/>
    </location>
</feature>
<evidence type="ECO:0000259" key="2">
    <source>
        <dbReference type="Pfam" id="PF10407"/>
    </source>
</evidence>
<dbReference type="EMBL" id="OZ004258">
    <property type="protein sequence ID" value="CAK7914231.1"/>
    <property type="molecule type" value="Genomic_DNA"/>
</dbReference>
<feature type="compositionally biased region" description="Polar residues" evidence="1">
    <location>
        <begin position="655"/>
        <end position="671"/>
    </location>
</feature>
<reference evidence="3 4" key="1">
    <citation type="submission" date="2024-01" db="EMBL/GenBank/DDBJ databases">
        <authorList>
            <consortium name="Genoscope - CEA"/>
            <person name="William W."/>
        </authorList>
    </citation>
    <scope>NUCLEOTIDE SEQUENCE [LARGE SCALE GENOMIC DNA]</scope>
    <source>
        <strain evidence="3 4">29B2s-10</strain>
    </source>
</reference>
<dbReference type="PANTHER" id="PTHR28196:SF1">
    <property type="entry name" value="NUCLEOLAR PROTEIN NET1-RELATED"/>
    <property type="match status" value="1"/>
</dbReference>
<evidence type="ECO:0000313" key="3">
    <source>
        <dbReference type="EMBL" id="CAK7914231.1"/>
    </source>
</evidence>
<evidence type="ECO:0000256" key="1">
    <source>
        <dbReference type="SAM" id="MobiDB-lite"/>
    </source>
</evidence>
<feature type="compositionally biased region" description="Basic and acidic residues" evidence="1">
    <location>
        <begin position="841"/>
        <end position="870"/>
    </location>
</feature>
<proteinExistence type="predicted"/>
<feature type="compositionally biased region" description="Polar residues" evidence="1">
    <location>
        <begin position="441"/>
        <end position="453"/>
    </location>
</feature>
<keyword evidence="4" id="KW-1185">Reference proteome</keyword>
<evidence type="ECO:0000313" key="4">
    <source>
        <dbReference type="Proteomes" id="UP001497600"/>
    </source>
</evidence>
<feature type="domain" description="Nucleolar protein Dnt1-like N-terminal" evidence="2">
    <location>
        <begin position="60"/>
        <end position="129"/>
    </location>
</feature>